<organism evidence="10">
    <name type="scientific">Riptortus pedestris</name>
    <name type="common">Bean bug</name>
    <dbReference type="NCBI Taxonomy" id="329032"/>
    <lineage>
        <taxon>Eukaryota</taxon>
        <taxon>Metazoa</taxon>
        <taxon>Ecdysozoa</taxon>
        <taxon>Arthropoda</taxon>
        <taxon>Hexapoda</taxon>
        <taxon>Insecta</taxon>
        <taxon>Pterygota</taxon>
        <taxon>Neoptera</taxon>
        <taxon>Paraneoptera</taxon>
        <taxon>Hemiptera</taxon>
        <taxon>Heteroptera</taxon>
        <taxon>Panheteroptera</taxon>
        <taxon>Pentatomomorpha</taxon>
        <taxon>Coreoidea</taxon>
        <taxon>Alydidae</taxon>
        <taxon>Riptortus</taxon>
    </lineage>
</organism>
<dbReference type="InterPro" id="IPR013128">
    <property type="entry name" value="Peptidase_C1A"/>
</dbReference>
<keyword evidence="4" id="KW-0788">Thiol protease</keyword>
<dbReference type="AlphaFoldDB" id="R4WMP3"/>
<dbReference type="PRINTS" id="PR00705">
    <property type="entry name" value="PAPAIN"/>
</dbReference>
<keyword evidence="7" id="KW-0732">Signal</keyword>
<evidence type="ECO:0000259" key="8">
    <source>
        <dbReference type="SMART" id="SM00645"/>
    </source>
</evidence>
<evidence type="ECO:0000259" key="9">
    <source>
        <dbReference type="SMART" id="SM00848"/>
    </source>
</evidence>
<evidence type="ECO:0000256" key="6">
    <source>
        <dbReference type="ARBA" id="ARBA00023157"/>
    </source>
</evidence>
<name>R4WMP3_RIPPE</name>
<dbReference type="FunFam" id="3.90.70.10:FF:000006">
    <property type="entry name" value="Cathepsin S"/>
    <property type="match status" value="1"/>
</dbReference>
<dbReference type="SMART" id="SM00645">
    <property type="entry name" value="Pept_C1"/>
    <property type="match status" value="1"/>
</dbReference>
<feature type="domain" description="Cathepsin propeptide inhibitor" evidence="9">
    <location>
        <begin position="20"/>
        <end position="80"/>
    </location>
</feature>
<evidence type="ECO:0000256" key="4">
    <source>
        <dbReference type="ARBA" id="ARBA00022807"/>
    </source>
</evidence>
<feature type="signal peptide" evidence="7">
    <location>
        <begin position="1"/>
        <end position="17"/>
    </location>
</feature>
<dbReference type="SUPFAM" id="SSF54001">
    <property type="entry name" value="Cysteine proteinases"/>
    <property type="match status" value="1"/>
</dbReference>
<dbReference type="Gene3D" id="3.90.70.10">
    <property type="entry name" value="Cysteine proteinases"/>
    <property type="match status" value="1"/>
</dbReference>
<evidence type="ECO:0000256" key="1">
    <source>
        <dbReference type="ARBA" id="ARBA00008455"/>
    </source>
</evidence>
<dbReference type="InterPro" id="IPR025660">
    <property type="entry name" value="Pept_his_AS"/>
</dbReference>
<keyword evidence="3" id="KW-0378">Hydrolase</keyword>
<dbReference type="PROSITE" id="PS00139">
    <property type="entry name" value="THIOL_PROTEASE_CYS"/>
    <property type="match status" value="1"/>
</dbReference>
<protein>
    <submittedName>
        <fullName evidence="10">Cathepsin L</fullName>
    </submittedName>
</protein>
<dbReference type="InterPro" id="IPR013201">
    <property type="entry name" value="Prot_inhib_I29"/>
</dbReference>
<dbReference type="PANTHER" id="PTHR12411">
    <property type="entry name" value="CYSTEINE PROTEASE FAMILY C1-RELATED"/>
    <property type="match status" value="1"/>
</dbReference>
<dbReference type="PROSITE" id="PS00639">
    <property type="entry name" value="THIOL_PROTEASE_HIS"/>
    <property type="match status" value="1"/>
</dbReference>
<dbReference type="Pfam" id="PF08246">
    <property type="entry name" value="Inhibitor_I29"/>
    <property type="match status" value="1"/>
</dbReference>
<evidence type="ECO:0000256" key="5">
    <source>
        <dbReference type="ARBA" id="ARBA00023145"/>
    </source>
</evidence>
<evidence type="ECO:0000256" key="2">
    <source>
        <dbReference type="ARBA" id="ARBA00022670"/>
    </source>
</evidence>
<sequence length="323" mass="36083">MKEILLLVLMAISSAFSDDWEDFKLAHGKSYGTSQEELLRLKIYEANKKLIEEHNKKFQEGLASFEMGMNQFGDLTYEEFSEVILCLNESRLQKDIPTYTYIPPATLEKVPEEVDWRQQGAVTPVKNQAACGSCWAFSATGALEGQHFRKTGQLVSLSEQQLVDCSGIYGNHGCQGGMPDRAYKYIIANKGIATEQAYPYNGRDNMCQTEKGSDVIVTGIMKVPRDEESLSKAVSTVGPISICIHATDTFRFYKKGVFTDKSCSSTYINHAVLAVGYGSEDGQDFWLVKNSWGTSWGEQGYIRMARNRDNQCAVATVSRYPLV</sequence>
<dbReference type="InterPro" id="IPR000169">
    <property type="entry name" value="Pept_cys_AS"/>
</dbReference>
<dbReference type="GO" id="GO:0008234">
    <property type="term" value="F:cysteine-type peptidase activity"/>
    <property type="evidence" value="ECO:0007669"/>
    <property type="project" value="UniProtKB-KW"/>
</dbReference>
<proteinExistence type="evidence at transcript level"/>
<dbReference type="CDD" id="cd02248">
    <property type="entry name" value="Peptidase_C1A"/>
    <property type="match status" value="1"/>
</dbReference>
<feature type="chain" id="PRO_5018769036" evidence="7">
    <location>
        <begin position="18"/>
        <end position="323"/>
    </location>
</feature>
<dbReference type="InterPro" id="IPR000668">
    <property type="entry name" value="Peptidase_C1A_C"/>
</dbReference>
<keyword evidence="6" id="KW-1015">Disulfide bond</keyword>
<dbReference type="InterPro" id="IPR039417">
    <property type="entry name" value="Peptidase_C1A_papain-like"/>
</dbReference>
<evidence type="ECO:0000256" key="3">
    <source>
        <dbReference type="ARBA" id="ARBA00022801"/>
    </source>
</evidence>
<comment type="similarity">
    <text evidence="1">Belongs to the peptidase C1 family.</text>
</comment>
<feature type="domain" description="Peptidase C1A papain C-terminal" evidence="8">
    <location>
        <begin position="110"/>
        <end position="322"/>
    </location>
</feature>
<dbReference type="InterPro" id="IPR038765">
    <property type="entry name" value="Papain-like_cys_pep_sf"/>
</dbReference>
<dbReference type="EMBL" id="AK416911">
    <property type="protein sequence ID" value="BAN20126.1"/>
    <property type="molecule type" value="mRNA"/>
</dbReference>
<evidence type="ECO:0000256" key="7">
    <source>
        <dbReference type="SAM" id="SignalP"/>
    </source>
</evidence>
<evidence type="ECO:0000313" key="10">
    <source>
        <dbReference type="EMBL" id="BAN20126.1"/>
    </source>
</evidence>
<keyword evidence="5" id="KW-0865">Zymogen</keyword>
<accession>R4WMP3</accession>
<dbReference type="PROSITE" id="PS00640">
    <property type="entry name" value="THIOL_PROTEASE_ASN"/>
    <property type="match status" value="1"/>
</dbReference>
<keyword evidence="2" id="KW-0645">Protease</keyword>
<dbReference type="SMART" id="SM00848">
    <property type="entry name" value="Inhibitor_I29"/>
    <property type="match status" value="1"/>
</dbReference>
<dbReference type="Pfam" id="PF00112">
    <property type="entry name" value="Peptidase_C1"/>
    <property type="match status" value="1"/>
</dbReference>
<reference evidence="10" key="1">
    <citation type="journal article" date="2013" name="PLoS ONE">
        <title>Gene expression in gut symbiotic organ of stinkbug affected by extracellular bacterial symbiont.</title>
        <authorList>
            <person name="Futahashi R."/>
            <person name="Tanaka K."/>
            <person name="Tanahashi M."/>
            <person name="Nikoh N."/>
            <person name="Kikuchi Y."/>
            <person name="Lee B.L."/>
            <person name="Fukatsu T."/>
        </authorList>
    </citation>
    <scope>NUCLEOTIDE SEQUENCE</scope>
    <source>
        <tissue evidence="10">Midgut</tissue>
    </source>
</reference>
<dbReference type="GO" id="GO:0006508">
    <property type="term" value="P:proteolysis"/>
    <property type="evidence" value="ECO:0007669"/>
    <property type="project" value="UniProtKB-KW"/>
</dbReference>
<dbReference type="InterPro" id="IPR025661">
    <property type="entry name" value="Pept_asp_AS"/>
</dbReference>